<comment type="caution">
    <text evidence="2">The sequence shown here is derived from an EMBL/GenBank/DDBJ whole genome shotgun (WGS) entry which is preliminary data.</text>
</comment>
<sequence length="131" mass="15236">MRKNNIFHIILGIGTAFGLNHLIKNTQQNENLFKSKKNQVWLLAISYILYFFYTLSNNQKLILNLIALNEVIIFFKLLIVIQSIYFSYLLAQSIPQKYQNLPNKVIVFLFSLILIIVGYFIVFSMGLIAKT</sequence>
<feature type="transmembrane region" description="Helical" evidence="1">
    <location>
        <begin position="39"/>
        <end position="55"/>
    </location>
</feature>
<evidence type="ECO:0000256" key="1">
    <source>
        <dbReference type="SAM" id="Phobius"/>
    </source>
</evidence>
<reference evidence="2" key="1">
    <citation type="submission" date="2018-08" db="EMBL/GenBank/DDBJ databases">
        <authorList>
            <consortium name="PulseNet: The National Subtyping Network for Foodborne Disease Surveillance"/>
            <person name="Tarr C.L."/>
            <person name="Trees E."/>
            <person name="Katz L.S."/>
            <person name="Carleton-Romer H.A."/>
            <person name="Stroika S."/>
            <person name="Kucerova Z."/>
            <person name="Roache K.F."/>
            <person name="Sabol A.L."/>
            <person name="Besser J."/>
            <person name="Gerner-Smidt P."/>
        </authorList>
    </citation>
    <scope>NUCLEOTIDE SEQUENCE</scope>
    <source>
        <strain evidence="2">PNUSAC005770</strain>
    </source>
</reference>
<name>A0A5L8Z9D3_CAMUP</name>
<protein>
    <submittedName>
        <fullName evidence="2">Uncharacterized protein</fullName>
    </submittedName>
</protein>
<keyword evidence="1" id="KW-0472">Membrane</keyword>
<gene>
    <name evidence="2" type="ORF">D0B03_05725</name>
</gene>
<dbReference type="AlphaFoldDB" id="A0A5L8Z9D3"/>
<accession>A0A5L8Z9D3</accession>
<proteinExistence type="predicted"/>
<keyword evidence="1" id="KW-0812">Transmembrane</keyword>
<dbReference type="EMBL" id="AACSBQ010000020">
    <property type="protein sequence ID" value="EAL8903807.1"/>
    <property type="molecule type" value="Genomic_DNA"/>
</dbReference>
<organism evidence="2">
    <name type="scientific">Campylobacter upsaliensis</name>
    <dbReference type="NCBI Taxonomy" id="28080"/>
    <lineage>
        <taxon>Bacteria</taxon>
        <taxon>Pseudomonadati</taxon>
        <taxon>Campylobacterota</taxon>
        <taxon>Epsilonproteobacteria</taxon>
        <taxon>Campylobacterales</taxon>
        <taxon>Campylobacteraceae</taxon>
        <taxon>Campylobacter</taxon>
    </lineage>
</organism>
<evidence type="ECO:0000313" key="2">
    <source>
        <dbReference type="EMBL" id="EAL8903807.1"/>
    </source>
</evidence>
<feature type="transmembrane region" description="Helical" evidence="1">
    <location>
        <begin position="105"/>
        <end position="129"/>
    </location>
</feature>
<feature type="transmembrane region" description="Helical" evidence="1">
    <location>
        <begin position="61"/>
        <end position="85"/>
    </location>
</feature>
<dbReference type="RefSeq" id="WP_257429498.1">
    <property type="nucleotide sequence ID" value="NZ_JANKIP010000029.1"/>
</dbReference>
<keyword evidence="1" id="KW-1133">Transmembrane helix</keyword>
<feature type="transmembrane region" description="Helical" evidence="1">
    <location>
        <begin position="6"/>
        <end position="23"/>
    </location>
</feature>